<dbReference type="SUPFAM" id="SSF53098">
    <property type="entry name" value="Ribonuclease H-like"/>
    <property type="match status" value="1"/>
</dbReference>
<dbReference type="OrthoDB" id="783377at2759"/>
<dbReference type="CDD" id="cd06222">
    <property type="entry name" value="RNase_H_like"/>
    <property type="match status" value="1"/>
</dbReference>
<comment type="caution">
    <text evidence="2">The sequence shown here is derived from an EMBL/GenBank/DDBJ whole genome shotgun (WGS) entry which is preliminary data.</text>
</comment>
<dbReference type="Pfam" id="PF13456">
    <property type="entry name" value="RVT_3"/>
    <property type="match status" value="1"/>
</dbReference>
<dbReference type="InterPro" id="IPR012337">
    <property type="entry name" value="RNaseH-like_sf"/>
</dbReference>
<dbReference type="Gene3D" id="3.30.420.10">
    <property type="entry name" value="Ribonuclease H-like superfamily/Ribonuclease H"/>
    <property type="match status" value="1"/>
</dbReference>
<evidence type="ECO:0000313" key="3">
    <source>
        <dbReference type="Proteomes" id="UP000623129"/>
    </source>
</evidence>
<evidence type="ECO:0000313" key="2">
    <source>
        <dbReference type="EMBL" id="KAF3339286.1"/>
    </source>
</evidence>
<gene>
    <name evidence="2" type="ORF">FCM35_KLT16757</name>
</gene>
<dbReference type="PANTHER" id="PTHR34146:SF3">
    <property type="entry name" value="POLYNUCLEOTIDYL TRANSFERASE, RIBONUCLEASE H-LIKE SUPERFAMILY PROTEIN"/>
    <property type="match status" value="1"/>
</dbReference>
<dbReference type="InterPro" id="IPR044730">
    <property type="entry name" value="RNase_H-like_dom_plant"/>
</dbReference>
<sequence length="122" mass="14060">MHGDSLLHYGLQPFSAASPFHIEAFALLRVVQVAVSLRLNSCTFYTDSRQLALSIQNRTSLHHADWRAYNEIVQLATILAHNRHYRCIFIHREENTQAHQLATLARQSCFQYVGYTYPLFPA</sequence>
<dbReference type="GO" id="GO:0004523">
    <property type="term" value="F:RNA-DNA hybrid ribonuclease activity"/>
    <property type="evidence" value="ECO:0007669"/>
    <property type="project" value="InterPro"/>
</dbReference>
<dbReference type="GO" id="GO:0003676">
    <property type="term" value="F:nucleic acid binding"/>
    <property type="evidence" value="ECO:0007669"/>
    <property type="project" value="InterPro"/>
</dbReference>
<proteinExistence type="predicted"/>
<dbReference type="Proteomes" id="UP000623129">
    <property type="component" value="Unassembled WGS sequence"/>
</dbReference>
<organism evidence="2 3">
    <name type="scientific">Carex littledalei</name>
    <dbReference type="NCBI Taxonomy" id="544730"/>
    <lineage>
        <taxon>Eukaryota</taxon>
        <taxon>Viridiplantae</taxon>
        <taxon>Streptophyta</taxon>
        <taxon>Embryophyta</taxon>
        <taxon>Tracheophyta</taxon>
        <taxon>Spermatophyta</taxon>
        <taxon>Magnoliopsida</taxon>
        <taxon>Liliopsida</taxon>
        <taxon>Poales</taxon>
        <taxon>Cyperaceae</taxon>
        <taxon>Cyperoideae</taxon>
        <taxon>Cariceae</taxon>
        <taxon>Carex</taxon>
        <taxon>Carex subgen. Euthyceras</taxon>
    </lineage>
</organism>
<dbReference type="EMBL" id="SWLB01000004">
    <property type="protein sequence ID" value="KAF3339286.1"/>
    <property type="molecule type" value="Genomic_DNA"/>
</dbReference>
<reference evidence="2" key="1">
    <citation type="submission" date="2020-01" db="EMBL/GenBank/DDBJ databases">
        <title>Genome sequence of Kobresia littledalei, the first chromosome-level genome in the family Cyperaceae.</title>
        <authorList>
            <person name="Qu G."/>
        </authorList>
    </citation>
    <scope>NUCLEOTIDE SEQUENCE</scope>
    <source>
        <strain evidence="2">C.B.Clarke</strain>
        <tissue evidence="2">Leaf</tissue>
    </source>
</reference>
<protein>
    <recommendedName>
        <fullName evidence="1">RNase H type-1 domain-containing protein</fullName>
    </recommendedName>
</protein>
<dbReference type="InterPro" id="IPR036397">
    <property type="entry name" value="RNaseH_sf"/>
</dbReference>
<accession>A0A833RHR0</accession>
<dbReference type="AlphaFoldDB" id="A0A833RHR0"/>
<dbReference type="PANTHER" id="PTHR34146">
    <property type="entry name" value="POLYNUCLEOTIDYL TRANSFERASE, RIBONUCLEASE H-LIKE SUPERFAMILY PROTEIN-RELATED"/>
    <property type="match status" value="1"/>
</dbReference>
<name>A0A833RHR0_9POAL</name>
<feature type="domain" description="RNase H type-1" evidence="1">
    <location>
        <begin position="16"/>
        <end position="104"/>
    </location>
</feature>
<dbReference type="InterPro" id="IPR002156">
    <property type="entry name" value="RNaseH_domain"/>
</dbReference>
<evidence type="ECO:0000259" key="1">
    <source>
        <dbReference type="Pfam" id="PF13456"/>
    </source>
</evidence>
<keyword evidence="3" id="KW-1185">Reference proteome</keyword>